<organism evidence="2 3">
    <name type="scientific">Corallococcus praedator</name>
    <dbReference type="NCBI Taxonomy" id="2316724"/>
    <lineage>
        <taxon>Bacteria</taxon>
        <taxon>Pseudomonadati</taxon>
        <taxon>Myxococcota</taxon>
        <taxon>Myxococcia</taxon>
        <taxon>Myxococcales</taxon>
        <taxon>Cystobacterineae</taxon>
        <taxon>Myxococcaceae</taxon>
        <taxon>Corallococcus</taxon>
    </lineage>
</organism>
<gene>
    <name evidence="2" type="ORF">D7Y13_44705</name>
</gene>
<keyword evidence="1" id="KW-0812">Transmembrane</keyword>
<comment type="caution">
    <text evidence="2">The sequence shown here is derived from an EMBL/GenBank/DDBJ whole genome shotgun (WGS) entry which is preliminary data.</text>
</comment>
<name>A0ABX9Q1V5_9BACT</name>
<evidence type="ECO:0000256" key="1">
    <source>
        <dbReference type="SAM" id="Phobius"/>
    </source>
</evidence>
<evidence type="ECO:0000313" key="3">
    <source>
        <dbReference type="Proteomes" id="UP000278907"/>
    </source>
</evidence>
<accession>A0ABX9Q1V5</accession>
<dbReference type="EMBL" id="RAWI01001411">
    <property type="protein sequence ID" value="RKH75454.1"/>
    <property type="molecule type" value="Genomic_DNA"/>
</dbReference>
<feature type="transmembrane region" description="Helical" evidence="1">
    <location>
        <begin position="9"/>
        <end position="27"/>
    </location>
</feature>
<protein>
    <submittedName>
        <fullName evidence="2">Uncharacterized protein</fullName>
    </submittedName>
</protein>
<evidence type="ECO:0000313" key="2">
    <source>
        <dbReference type="EMBL" id="RKH75454.1"/>
    </source>
</evidence>
<reference evidence="2 3" key="1">
    <citation type="submission" date="2018-09" db="EMBL/GenBank/DDBJ databases">
        <authorList>
            <person name="Livingstone P.G."/>
            <person name="Whitworth D.E."/>
        </authorList>
    </citation>
    <scope>NUCLEOTIDE SEQUENCE [LARGE SCALE GENOMIC DNA]</scope>
    <source>
        <strain evidence="2 3">CA031B</strain>
    </source>
</reference>
<feature type="non-terminal residue" evidence="2">
    <location>
        <position position="1"/>
    </location>
</feature>
<feature type="transmembrane region" description="Helical" evidence="1">
    <location>
        <begin position="33"/>
        <end position="53"/>
    </location>
</feature>
<dbReference type="Proteomes" id="UP000278907">
    <property type="component" value="Unassembled WGS sequence"/>
</dbReference>
<keyword evidence="1" id="KW-0472">Membrane</keyword>
<keyword evidence="3" id="KW-1185">Reference proteome</keyword>
<proteinExistence type="predicted"/>
<sequence length="129" mass="14275">LTIFKNTRQVLIIGLMLVIWFGFGLYADSGALWYLTGIGTLVLILGLQMLFLWRASTNAYPEHSEHSSSFHDGLMTLNGPNGSSEIPLANFDQIWRTGEAVVVRRAKGKSLAALPSELVPVEAMRLFHT</sequence>
<keyword evidence="1" id="KW-1133">Transmembrane helix</keyword>
<feature type="non-terminal residue" evidence="2">
    <location>
        <position position="129"/>
    </location>
</feature>